<feature type="region of interest" description="Disordered" evidence="1">
    <location>
        <begin position="84"/>
        <end position="106"/>
    </location>
</feature>
<dbReference type="AlphaFoldDB" id="A0A2T2WFP3"/>
<feature type="non-terminal residue" evidence="2">
    <location>
        <position position="1"/>
    </location>
</feature>
<gene>
    <name evidence="2" type="ORF">C7B43_21525</name>
</gene>
<organism evidence="2 3">
    <name type="scientific">Sulfobacillus benefaciens</name>
    <dbReference type="NCBI Taxonomy" id="453960"/>
    <lineage>
        <taxon>Bacteria</taxon>
        <taxon>Bacillati</taxon>
        <taxon>Bacillota</taxon>
        <taxon>Clostridia</taxon>
        <taxon>Eubacteriales</taxon>
        <taxon>Clostridiales Family XVII. Incertae Sedis</taxon>
        <taxon>Sulfobacillus</taxon>
    </lineage>
</organism>
<evidence type="ECO:0000313" key="2">
    <source>
        <dbReference type="EMBL" id="PSR21056.1"/>
    </source>
</evidence>
<accession>A0A2T2WFP3</accession>
<name>A0A2T2WFP3_9FIRM</name>
<proteinExistence type="predicted"/>
<dbReference type="Proteomes" id="UP000242699">
    <property type="component" value="Unassembled WGS sequence"/>
</dbReference>
<reference evidence="2 3" key="1">
    <citation type="journal article" date="2014" name="BMC Genomics">
        <title>Comparison of environmental and isolate Sulfobacillus genomes reveals diverse carbon, sulfur, nitrogen, and hydrogen metabolisms.</title>
        <authorList>
            <person name="Justice N.B."/>
            <person name="Norman A."/>
            <person name="Brown C.T."/>
            <person name="Singh A."/>
            <person name="Thomas B.C."/>
            <person name="Banfield J.F."/>
        </authorList>
    </citation>
    <scope>NUCLEOTIDE SEQUENCE [LARGE SCALE GENOMIC DNA]</scope>
    <source>
        <strain evidence="2">AMDSBA1</strain>
    </source>
</reference>
<protein>
    <submittedName>
        <fullName evidence="2">Uncharacterized protein</fullName>
    </submittedName>
</protein>
<comment type="caution">
    <text evidence="2">The sequence shown here is derived from an EMBL/GenBank/DDBJ whole genome shotgun (WGS) entry which is preliminary data.</text>
</comment>
<evidence type="ECO:0000313" key="3">
    <source>
        <dbReference type="Proteomes" id="UP000242699"/>
    </source>
</evidence>
<evidence type="ECO:0000256" key="1">
    <source>
        <dbReference type="SAM" id="MobiDB-lite"/>
    </source>
</evidence>
<sequence length="106" mass="11480">CWPIVAVTALLAHWEAIQHGQETQLVVPAVQEAVQLWQLDQAIRQHLHEAVGRVSKTLQERGASLPPASDAVIYQAVRDQFLPPASHGKSEALPANSSAEPHPVGE</sequence>
<dbReference type="EMBL" id="PXYT01000146">
    <property type="protein sequence ID" value="PSR21056.1"/>
    <property type="molecule type" value="Genomic_DNA"/>
</dbReference>